<reference evidence="5" key="1">
    <citation type="journal article" date="2019" name="Int. J. Syst. Evol. Microbiol.">
        <title>The Global Catalogue of Microorganisms (GCM) 10K type strain sequencing project: providing services to taxonomists for standard genome sequencing and annotation.</title>
        <authorList>
            <consortium name="The Broad Institute Genomics Platform"/>
            <consortium name="The Broad Institute Genome Sequencing Center for Infectious Disease"/>
            <person name="Wu L."/>
            <person name="Ma J."/>
        </authorList>
    </citation>
    <scope>NUCLEOTIDE SEQUENCE [LARGE SCALE GENOMIC DNA]</scope>
    <source>
        <strain evidence="5">JCM 17687</strain>
    </source>
</reference>
<dbReference type="Proteomes" id="UP001500427">
    <property type="component" value="Unassembled WGS sequence"/>
</dbReference>
<evidence type="ECO:0000313" key="4">
    <source>
        <dbReference type="EMBL" id="GAA5018922.1"/>
    </source>
</evidence>
<accession>A0ABP9J2T5</accession>
<feature type="region of interest" description="Disordered" evidence="1">
    <location>
        <begin position="1"/>
        <end position="34"/>
    </location>
</feature>
<keyword evidence="5" id="KW-1185">Reference proteome</keyword>
<proteinExistence type="predicted"/>
<dbReference type="InterPro" id="IPR055592">
    <property type="entry name" value="DUF7168"/>
</dbReference>
<organism evidence="4 5">
    <name type="scientific">Terrabacter aeriphilus</name>
    <dbReference type="NCBI Taxonomy" id="515662"/>
    <lineage>
        <taxon>Bacteria</taxon>
        <taxon>Bacillati</taxon>
        <taxon>Actinomycetota</taxon>
        <taxon>Actinomycetes</taxon>
        <taxon>Micrococcales</taxon>
        <taxon>Intrasporangiaceae</taxon>
        <taxon>Terrabacter</taxon>
    </lineage>
</organism>
<dbReference type="InterPro" id="IPR024498">
    <property type="entry name" value="DUF2786"/>
</dbReference>
<feature type="region of interest" description="Disordered" evidence="1">
    <location>
        <begin position="267"/>
        <end position="287"/>
    </location>
</feature>
<feature type="domain" description="DUF2786" evidence="2">
    <location>
        <begin position="222"/>
        <end position="260"/>
    </location>
</feature>
<evidence type="ECO:0000259" key="2">
    <source>
        <dbReference type="Pfam" id="PF10979"/>
    </source>
</evidence>
<comment type="caution">
    <text evidence="4">The sequence shown here is derived from an EMBL/GenBank/DDBJ whole genome shotgun (WGS) entry which is preliminary data.</text>
</comment>
<evidence type="ECO:0000259" key="3">
    <source>
        <dbReference type="Pfam" id="PF23771"/>
    </source>
</evidence>
<dbReference type="Pfam" id="PF23771">
    <property type="entry name" value="DUF7168"/>
    <property type="match status" value="1"/>
</dbReference>
<name>A0ABP9J2T5_9MICO</name>
<dbReference type="Pfam" id="PF10979">
    <property type="entry name" value="DUF2786"/>
    <property type="match status" value="1"/>
</dbReference>
<gene>
    <name evidence="4" type="ORF">GCM10023258_06030</name>
</gene>
<dbReference type="RefSeq" id="WP_345505950.1">
    <property type="nucleotide sequence ID" value="NZ_BAABIW010000006.1"/>
</dbReference>
<sequence length="457" mass="49280">MGKASRERRRAAQDRSGAPRHDEHGAPDAPGAARDDELRTALQLLLDEGVYAIDRADTRDIDDTISTVATLCSSGTTARVVVRGLVDALARAVTRAWELGWQPADVHRLTGRRLGPDEQQIAVDVMAAELAQYAPATVDRQWLAQLRELDDAAPRSPSVTWVEARRAGGLDWFTLVERVLAVLHLLSRLPRLELLTPLPGQAIPASRGESGDTPPPPVADERILSRVRMLLAKAESTTFEAEAATFTAGAQSLMARHSIDAALLARHDASRGRRSGPSGRRIGIDNPYDGPKASLLQAVASANRCRMVWSRELGFGTVVGFEADLEAVELLFTSLLVQATRTLAAAGSRTDPHGGSRTRSFRQSFLSAFAQRIGERLHEATVAEERSAVADGPSGRELVPLLAARAEQVAERVDEWFPDVRRTTVGAARDAEGWHSGRSAADRAQLGASPRLPGGGR</sequence>
<dbReference type="EMBL" id="BAABIW010000006">
    <property type="protein sequence ID" value="GAA5018922.1"/>
    <property type="molecule type" value="Genomic_DNA"/>
</dbReference>
<protein>
    <submittedName>
        <fullName evidence="4">DUF2786 domain-containing protein</fullName>
    </submittedName>
</protein>
<feature type="domain" description="DUF7168" evidence="3">
    <location>
        <begin position="293"/>
        <end position="389"/>
    </location>
</feature>
<evidence type="ECO:0000313" key="5">
    <source>
        <dbReference type="Proteomes" id="UP001500427"/>
    </source>
</evidence>
<evidence type="ECO:0000256" key="1">
    <source>
        <dbReference type="SAM" id="MobiDB-lite"/>
    </source>
</evidence>
<feature type="compositionally biased region" description="Basic and acidic residues" evidence="1">
    <location>
        <begin position="10"/>
        <end position="26"/>
    </location>
</feature>
<feature type="region of interest" description="Disordered" evidence="1">
    <location>
        <begin position="428"/>
        <end position="457"/>
    </location>
</feature>